<sequence length="99" mass="11100">MWKEISALTAFSEKIYHMCLGHKKGSIKIKMISYGRSLHIILRSNRMVHHVKMLLSFALLMLIKFGEDTSTLKGSNENGANALNVDAATDYRVGRICSS</sequence>
<gene>
    <name evidence="1" type="ORF">NQ315_001973</name>
</gene>
<accession>A0AAV8WB44</accession>
<keyword evidence="2" id="KW-1185">Reference proteome</keyword>
<dbReference type="EMBL" id="JANEYG010000005">
    <property type="protein sequence ID" value="KAJ8923415.1"/>
    <property type="molecule type" value="Genomic_DNA"/>
</dbReference>
<reference evidence="1 2" key="1">
    <citation type="journal article" date="2023" name="Insect Mol. Biol.">
        <title>Genome sequencing provides insights into the evolution of gene families encoding plant cell wall-degrading enzymes in longhorned beetles.</title>
        <authorList>
            <person name="Shin N.R."/>
            <person name="Okamura Y."/>
            <person name="Kirsch R."/>
            <person name="Pauchet Y."/>
        </authorList>
    </citation>
    <scope>NUCLEOTIDE SEQUENCE [LARGE SCALE GENOMIC DNA]</scope>
    <source>
        <strain evidence="1">EAD_L_NR</strain>
    </source>
</reference>
<dbReference type="Proteomes" id="UP001159042">
    <property type="component" value="Unassembled WGS sequence"/>
</dbReference>
<evidence type="ECO:0000313" key="2">
    <source>
        <dbReference type="Proteomes" id="UP001159042"/>
    </source>
</evidence>
<comment type="caution">
    <text evidence="1">The sequence shown here is derived from an EMBL/GenBank/DDBJ whole genome shotgun (WGS) entry which is preliminary data.</text>
</comment>
<protein>
    <submittedName>
        <fullName evidence="1">Uncharacterized protein</fullName>
    </submittedName>
</protein>
<name>A0AAV8WB44_9CUCU</name>
<dbReference type="AlphaFoldDB" id="A0AAV8WB44"/>
<evidence type="ECO:0000313" key="1">
    <source>
        <dbReference type="EMBL" id="KAJ8923415.1"/>
    </source>
</evidence>
<proteinExistence type="predicted"/>
<organism evidence="1 2">
    <name type="scientific">Exocentrus adspersus</name>
    <dbReference type="NCBI Taxonomy" id="1586481"/>
    <lineage>
        <taxon>Eukaryota</taxon>
        <taxon>Metazoa</taxon>
        <taxon>Ecdysozoa</taxon>
        <taxon>Arthropoda</taxon>
        <taxon>Hexapoda</taxon>
        <taxon>Insecta</taxon>
        <taxon>Pterygota</taxon>
        <taxon>Neoptera</taxon>
        <taxon>Endopterygota</taxon>
        <taxon>Coleoptera</taxon>
        <taxon>Polyphaga</taxon>
        <taxon>Cucujiformia</taxon>
        <taxon>Chrysomeloidea</taxon>
        <taxon>Cerambycidae</taxon>
        <taxon>Lamiinae</taxon>
        <taxon>Acanthocinini</taxon>
        <taxon>Exocentrus</taxon>
    </lineage>
</organism>